<gene>
    <name evidence="1" type="ORF">HMPREF9238_01258</name>
</gene>
<evidence type="ECO:0000313" key="2">
    <source>
        <dbReference type="Proteomes" id="UP000014387"/>
    </source>
</evidence>
<keyword evidence="2" id="KW-1185">Reference proteome</keyword>
<proteinExistence type="predicted"/>
<dbReference type="RefSeq" id="WP_016444593.1">
    <property type="nucleotide sequence ID" value="NZ_KE150266.1"/>
</dbReference>
<comment type="caution">
    <text evidence="1">The sequence shown here is derived from an EMBL/GenBank/DDBJ whole genome shotgun (WGS) entry which is preliminary data.</text>
</comment>
<dbReference type="Proteomes" id="UP000014387">
    <property type="component" value="Unassembled WGS sequence"/>
</dbReference>
<reference evidence="1 2" key="1">
    <citation type="submission" date="2013-05" db="EMBL/GenBank/DDBJ databases">
        <title>The Genome Sequence of Actinomyces europaeus ACS-120-V-COL10B.</title>
        <authorList>
            <consortium name="The Broad Institute Genomics Platform"/>
            <person name="Earl A."/>
            <person name="Ward D."/>
            <person name="Feldgarden M."/>
            <person name="Gevers D."/>
            <person name="Saerens B."/>
            <person name="Vaneechoutte M."/>
            <person name="Walker B."/>
            <person name="Young S."/>
            <person name="Zeng Q."/>
            <person name="Gargeya S."/>
            <person name="Fitzgerald M."/>
            <person name="Haas B."/>
            <person name="Abouelleil A."/>
            <person name="Allen A.W."/>
            <person name="Alvarado L."/>
            <person name="Arachchi H.M."/>
            <person name="Berlin A.M."/>
            <person name="Chapman S.B."/>
            <person name="Gainer-Dewar J."/>
            <person name="Goldberg J."/>
            <person name="Griggs A."/>
            <person name="Gujja S."/>
            <person name="Hansen M."/>
            <person name="Howarth C."/>
            <person name="Imamovic A."/>
            <person name="Ireland A."/>
            <person name="Larimer J."/>
            <person name="McCowan C."/>
            <person name="Murphy C."/>
            <person name="Pearson M."/>
            <person name="Poon T.W."/>
            <person name="Priest M."/>
            <person name="Roberts A."/>
            <person name="Saif S."/>
            <person name="Shea T."/>
            <person name="Sisk P."/>
            <person name="Sykes S."/>
            <person name="Wortman J."/>
            <person name="Nusbaum C."/>
            <person name="Birren B."/>
        </authorList>
    </citation>
    <scope>NUCLEOTIDE SEQUENCE [LARGE SCALE GENOMIC DNA]</scope>
    <source>
        <strain evidence="1 2">ACS-120-V-Col10b</strain>
    </source>
</reference>
<dbReference type="AlphaFoldDB" id="A0A9W5RFK4"/>
<evidence type="ECO:0000313" key="1">
    <source>
        <dbReference type="EMBL" id="EPD31482.1"/>
    </source>
</evidence>
<dbReference type="EMBL" id="AGWN01000001">
    <property type="protein sequence ID" value="EPD31482.1"/>
    <property type="molecule type" value="Genomic_DNA"/>
</dbReference>
<protein>
    <submittedName>
        <fullName evidence="1">Uncharacterized protein</fullName>
    </submittedName>
</protein>
<name>A0A9W5RFK4_9ACTO</name>
<accession>A0A9W5RFK4</accession>
<sequence>MNEKRTHVLKQGDLLTGREAAARLQDVSYAKLMRWARERKVPYVENLAGRKMFRVEDIEALNTYTFVPARDDDPLLPEDRVLPGFSVSGGESGEC</sequence>
<organism evidence="1 2">
    <name type="scientific">Gleimia europaea ACS-120-V-Col10b</name>
    <dbReference type="NCBI Taxonomy" id="883069"/>
    <lineage>
        <taxon>Bacteria</taxon>
        <taxon>Bacillati</taxon>
        <taxon>Actinomycetota</taxon>
        <taxon>Actinomycetes</taxon>
        <taxon>Actinomycetales</taxon>
        <taxon>Actinomycetaceae</taxon>
        <taxon>Gleimia</taxon>
    </lineage>
</organism>